<name>A0A857DB12_MICAE</name>
<accession>A0A857DB12</accession>
<organism evidence="1 2">
    <name type="scientific">Microcystis aeruginosa FD4</name>
    <dbReference type="NCBI Taxonomy" id="2686288"/>
    <lineage>
        <taxon>Bacteria</taxon>
        <taxon>Bacillati</taxon>
        <taxon>Cyanobacteriota</taxon>
        <taxon>Cyanophyceae</taxon>
        <taxon>Oscillatoriophycideae</taxon>
        <taxon>Chroococcales</taxon>
        <taxon>Microcystaceae</taxon>
        <taxon>Microcystis</taxon>
    </lineage>
</organism>
<reference evidence="1 2" key="1">
    <citation type="submission" date="2019-12" db="EMBL/GenBank/DDBJ databases">
        <title>Complete genome sequence of Microcystis aeruginosa strain FD4.</title>
        <authorList>
            <person name="Urakawa H."/>
        </authorList>
    </citation>
    <scope>NUCLEOTIDE SEQUENCE [LARGE SCALE GENOMIC DNA]</scope>
    <source>
        <strain evidence="1 2">FD4</strain>
    </source>
</reference>
<sequence>MTEPSTSFDSPWKDIVETYLPEFFGLFVTLYAKLTDKMPRQPTFHQKIPKVSKAIASSLLLNNPTVLYFL</sequence>
<gene>
    <name evidence="1" type="ORF">GQR42_26990</name>
</gene>
<dbReference type="Proteomes" id="UP000438345">
    <property type="component" value="Chromosome"/>
</dbReference>
<evidence type="ECO:0000313" key="1">
    <source>
        <dbReference type="EMBL" id="QGZ92586.1"/>
    </source>
</evidence>
<dbReference type="AlphaFoldDB" id="A0A857DB12"/>
<dbReference type="EMBL" id="CP046973">
    <property type="protein sequence ID" value="QGZ92586.1"/>
    <property type="molecule type" value="Genomic_DNA"/>
</dbReference>
<dbReference type="RefSeq" id="WP_158202316.1">
    <property type="nucleotide sequence ID" value="NZ_CP046973.1"/>
</dbReference>
<proteinExistence type="predicted"/>
<evidence type="ECO:0000313" key="2">
    <source>
        <dbReference type="Proteomes" id="UP000438345"/>
    </source>
</evidence>
<protein>
    <submittedName>
        <fullName evidence="1">Uncharacterized protein</fullName>
    </submittedName>
</protein>